<proteinExistence type="predicted"/>
<dbReference type="STRING" id="205917.A0A4Y9Z9V6"/>
<dbReference type="Proteomes" id="UP000298327">
    <property type="component" value="Unassembled WGS sequence"/>
</dbReference>
<feature type="region of interest" description="Disordered" evidence="1">
    <location>
        <begin position="119"/>
        <end position="139"/>
    </location>
</feature>
<keyword evidence="3" id="KW-1185">Reference proteome</keyword>
<reference evidence="2 3" key="1">
    <citation type="submission" date="2019-02" db="EMBL/GenBank/DDBJ databases">
        <title>Genome sequencing of the rare red list fungi Dentipellis fragilis.</title>
        <authorList>
            <person name="Buettner E."/>
            <person name="Kellner H."/>
        </authorList>
    </citation>
    <scope>NUCLEOTIDE SEQUENCE [LARGE SCALE GENOMIC DNA]</scope>
    <source>
        <strain evidence="2 3">DSM 105465</strain>
    </source>
</reference>
<comment type="caution">
    <text evidence="2">The sequence shown here is derived from an EMBL/GenBank/DDBJ whole genome shotgun (WGS) entry which is preliminary data.</text>
</comment>
<gene>
    <name evidence="2" type="ORF">EVG20_g2428</name>
</gene>
<accession>A0A4Y9Z9V6</accession>
<name>A0A4Y9Z9V6_9AGAM</name>
<organism evidence="2 3">
    <name type="scientific">Dentipellis fragilis</name>
    <dbReference type="NCBI Taxonomy" id="205917"/>
    <lineage>
        <taxon>Eukaryota</taxon>
        <taxon>Fungi</taxon>
        <taxon>Dikarya</taxon>
        <taxon>Basidiomycota</taxon>
        <taxon>Agaricomycotina</taxon>
        <taxon>Agaricomycetes</taxon>
        <taxon>Russulales</taxon>
        <taxon>Hericiaceae</taxon>
        <taxon>Dentipellis</taxon>
    </lineage>
</organism>
<sequence length="185" mass="20338">MAHPDLLNQVVVISDVLVPLSKLCHHLPQNIPPIPPTCLSSHVLIPPISCKKSSGFPILSQGTAPGKKWRKLKQEEDDKEEEDIISQTFSDLSPSAYQAALHPVDFPVISSMYTGSKQLSLSQPLPGSRKPTIPPEPPESMGYRLFSLRVMELEHQGILAGNGFWPEEQQQSEHGDSPIPQPEPA</sequence>
<protein>
    <submittedName>
        <fullName evidence="2">Uncharacterized protein</fullName>
    </submittedName>
</protein>
<dbReference type="EMBL" id="SEOQ01000094">
    <property type="protein sequence ID" value="TFY70588.1"/>
    <property type="molecule type" value="Genomic_DNA"/>
</dbReference>
<evidence type="ECO:0000313" key="3">
    <source>
        <dbReference type="Proteomes" id="UP000298327"/>
    </source>
</evidence>
<evidence type="ECO:0000313" key="2">
    <source>
        <dbReference type="EMBL" id="TFY70588.1"/>
    </source>
</evidence>
<feature type="region of interest" description="Disordered" evidence="1">
    <location>
        <begin position="160"/>
        <end position="185"/>
    </location>
</feature>
<dbReference type="AlphaFoldDB" id="A0A4Y9Z9V6"/>
<evidence type="ECO:0000256" key="1">
    <source>
        <dbReference type="SAM" id="MobiDB-lite"/>
    </source>
</evidence>